<feature type="transmembrane region" description="Helical" evidence="1">
    <location>
        <begin position="68"/>
        <end position="90"/>
    </location>
</feature>
<accession>A0ABS4FUY5</accession>
<name>A0ABS4FUY5_9BACL</name>
<keyword evidence="3" id="KW-1185">Reference proteome</keyword>
<dbReference type="Pfam" id="PF18910">
    <property type="entry name" value="DUF5665"/>
    <property type="match status" value="1"/>
</dbReference>
<sequence>MAATPPYDPKYDPKEHPFELRHEVKKLNKRLDQISHMMEKSEFQDIITNYSNPKRRFLSNFMAGLSRGLGLTVGTFVVLGLLGWMLSLFVNVPMIGDYIKSLLDYIQTKS</sequence>
<dbReference type="Proteomes" id="UP001519272">
    <property type="component" value="Unassembled WGS sequence"/>
</dbReference>
<dbReference type="EMBL" id="JAGGKG010000015">
    <property type="protein sequence ID" value="MBP1906386.1"/>
    <property type="molecule type" value="Genomic_DNA"/>
</dbReference>
<evidence type="ECO:0000313" key="3">
    <source>
        <dbReference type="Proteomes" id="UP001519272"/>
    </source>
</evidence>
<keyword evidence="1" id="KW-1133">Transmembrane helix</keyword>
<dbReference type="RefSeq" id="WP_210089987.1">
    <property type="nucleotide sequence ID" value="NZ_JAGGKG010000015.1"/>
</dbReference>
<comment type="caution">
    <text evidence="2">The sequence shown here is derived from an EMBL/GenBank/DDBJ whole genome shotgun (WGS) entry which is preliminary data.</text>
</comment>
<dbReference type="InterPro" id="IPR043723">
    <property type="entry name" value="DUF5665"/>
</dbReference>
<keyword evidence="1" id="KW-0472">Membrane</keyword>
<gene>
    <name evidence="2" type="ORF">J2Z32_003036</name>
</gene>
<organism evidence="2 3">
    <name type="scientific">Paenibacillus turicensis</name>
    <dbReference type="NCBI Taxonomy" id="160487"/>
    <lineage>
        <taxon>Bacteria</taxon>
        <taxon>Bacillati</taxon>
        <taxon>Bacillota</taxon>
        <taxon>Bacilli</taxon>
        <taxon>Bacillales</taxon>
        <taxon>Paenibacillaceae</taxon>
        <taxon>Paenibacillus</taxon>
    </lineage>
</organism>
<protein>
    <submittedName>
        <fullName evidence="2">Uncharacterized protein</fullName>
    </submittedName>
</protein>
<evidence type="ECO:0000313" key="2">
    <source>
        <dbReference type="EMBL" id="MBP1906386.1"/>
    </source>
</evidence>
<keyword evidence="1" id="KW-0812">Transmembrane</keyword>
<evidence type="ECO:0000256" key="1">
    <source>
        <dbReference type="SAM" id="Phobius"/>
    </source>
</evidence>
<reference evidence="2 3" key="1">
    <citation type="submission" date="2021-03" db="EMBL/GenBank/DDBJ databases">
        <title>Genomic Encyclopedia of Type Strains, Phase IV (KMG-IV): sequencing the most valuable type-strain genomes for metagenomic binning, comparative biology and taxonomic classification.</title>
        <authorList>
            <person name="Goeker M."/>
        </authorList>
    </citation>
    <scope>NUCLEOTIDE SEQUENCE [LARGE SCALE GENOMIC DNA]</scope>
    <source>
        <strain evidence="2 3">DSM 14349</strain>
    </source>
</reference>
<proteinExistence type="predicted"/>